<dbReference type="GO" id="GO:0003723">
    <property type="term" value="F:RNA binding"/>
    <property type="evidence" value="ECO:0007669"/>
    <property type="project" value="InterPro"/>
</dbReference>
<keyword evidence="2" id="KW-1185">Reference proteome</keyword>
<dbReference type="Gene3D" id="1.25.40.10">
    <property type="entry name" value="Tetratricopeptide repeat domain"/>
    <property type="match status" value="2"/>
</dbReference>
<dbReference type="InterPro" id="IPR046960">
    <property type="entry name" value="PPR_At4g14850-like_plant"/>
</dbReference>
<name>A0A816CAJ3_ADIRI</name>
<dbReference type="InterPro" id="IPR011990">
    <property type="entry name" value="TPR-like_helical_dom_sf"/>
</dbReference>
<protein>
    <submittedName>
        <fullName evidence="1">Uncharacterized protein</fullName>
    </submittedName>
</protein>
<reference evidence="1" key="1">
    <citation type="submission" date="2021-02" db="EMBL/GenBank/DDBJ databases">
        <authorList>
            <person name="Nowell W R."/>
        </authorList>
    </citation>
    <scope>NUCLEOTIDE SEQUENCE</scope>
</reference>
<dbReference type="GO" id="GO:0009451">
    <property type="term" value="P:RNA modification"/>
    <property type="evidence" value="ECO:0007669"/>
    <property type="project" value="InterPro"/>
</dbReference>
<gene>
    <name evidence="1" type="ORF">XAT740_LOCUS50194</name>
</gene>
<sequence>MTISFVILFRQVKSNYFTILRTIGRSSQLNIELEMRRFNERKQFTETLDLFDKYHNSKLLTDRIIVQVLKACAQLSSLERGQNIHKKLSTQFRNDIYIQTSLIHLYMQCGRVNDAQCVFDSSIKKDVVHYRTMMKGFIRNNMPAKAIETFKSVNNNSDKVLLSLLFNSCAQVRTAEALDFGKQVWFSMSEIHRKDEHTAVSAFDMFIKCGDIFNAEQVFDRIKRIVVNYGQMMKYYNDHRMPMKTINLYDKMKNENIAANP</sequence>
<evidence type="ECO:0000313" key="2">
    <source>
        <dbReference type="Proteomes" id="UP000663828"/>
    </source>
</evidence>
<dbReference type="AlphaFoldDB" id="A0A816CAJ3"/>
<comment type="caution">
    <text evidence="1">The sequence shown here is derived from an EMBL/GenBank/DDBJ whole genome shotgun (WGS) entry which is preliminary data.</text>
</comment>
<proteinExistence type="predicted"/>
<dbReference type="Pfam" id="PF01535">
    <property type="entry name" value="PPR"/>
    <property type="match status" value="2"/>
</dbReference>
<dbReference type="PANTHER" id="PTHR47926">
    <property type="entry name" value="PENTATRICOPEPTIDE REPEAT-CONTAINING PROTEIN"/>
    <property type="match status" value="1"/>
</dbReference>
<dbReference type="InterPro" id="IPR002885">
    <property type="entry name" value="PPR_rpt"/>
</dbReference>
<dbReference type="EMBL" id="CAJNOR010007628">
    <property type="protein sequence ID" value="CAF1620630.1"/>
    <property type="molecule type" value="Genomic_DNA"/>
</dbReference>
<organism evidence="1 2">
    <name type="scientific">Adineta ricciae</name>
    <name type="common">Rotifer</name>
    <dbReference type="NCBI Taxonomy" id="249248"/>
    <lineage>
        <taxon>Eukaryota</taxon>
        <taxon>Metazoa</taxon>
        <taxon>Spiralia</taxon>
        <taxon>Gnathifera</taxon>
        <taxon>Rotifera</taxon>
        <taxon>Eurotatoria</taxon>
        <taxon>Bdelloidea</taxon>
        <taxon>Adinetida</taxon>
        <taxon>Adinetidae</taxon>
        <taxon>Adineta</taxon>
    </lineage>
</organism>
<evidence type="ECO:0000313" key="1">
    <source>
        <dbReference type="EMBL" id="CAF1620630.1"/>
    </source>
</evidence>
<accession>A0A816CAJ3</accession>
<feature type="non-terminal residue" evidence="1">
    <location>
        <position position="1"/>
    </location>
</feature>
<dbReference type="Proteomes" id="UP000663828">
    <property type="component" value="Unassembled WGS sequence"/>
</dbReference>